<feature type="region of interest" description="Disordered" evidence="1">
    <location>
        <begin position="412"/>
        <end position="445"/>
    </location>
</feature>
<proteinExistence type="predicted"/>
<accession>A0A6N2U5C2</accession>
<reference evidence="3" key="1">
    <citation type="submission" date="2019-11" db="EMBL/GenBank/DDBJ databases">
        <authorList>
            <person name="Feng L."/>
        </authorList>
    </citation>
    <scope>NUCLEOTIDE SEQUENCE</scope>
    <source>
        <strain evidence="3">BdentiumLFYP24</strain>
    </source>
</reference>
<dbReference type="GO" id="GO:0005975">
    <property type="term" value="P:carbohydrate metabolic process"/>
    <property type="evidence" value="ECO:0007669"/>
    <property type="project" value="UniProtKB-ARBA"/>
</dbReference>
<feature type="region of interest" description="Disordered" evidence="1">
    <location>
        <begin position="859"/>
        <end position="880"/>
    </location>
</feature>
<feature type="compositionally biased region" description="Polar residues" evidence="1">
    <location>
        <begin position="869"/>
        <end position="880"/>
    </location>
</feature>
<dbReference type="AlphaFoldDB" id="A0A6N2U5C2"/>
<evidence type="ECO:0000256" key="2">
    <source>
        <dbReference type="SAM" id="Phobius"/>
    </source>
</evidence>
<evidence type="ECO:0008006" key="4">
    <source>
        <dbReference type="Google" id="ProtNLM"/>
    </source>
</evidence>
<gene>
    <name evidence="3" type="ORF">BDLFYP24_00097</name>
</gene>
<evidence type="ECO:0000256" key="1">
    <source>
        <dbReference type="SAM" id="MobiDB-lite"/>
    </source>
</evidence>
<dbReference type="EMBL" id="CACRSP010000009">
    <property type="protein sequence ID" value="VYT10706.1"/>
    <property type="molecule type" value="Genomic_DNA"/>
</dbReference>
<dbReference type="Gene3D" id="2.60.40.10">
    <property type="entry name" value="Immunoglobulins"/>
    <property type="match status" value="1"/>
</dbReference>
<keyword evidence="2" id="KW-0472">Membrane</keyword>
<feature type="transmembrane region" description="Helical" evidence="2">
    <location>
        <begin position="1100"/>
        <end position="1118"/>
    </location>
</feature>
<sequence>MRGNSNMTLHSAAWHKVVAAFVAVATLLAMVIISGVASGGAYAVDSGHDLKEYVHDVRVQKSTDGGSTWSDFAGGTLQENEKLRVTFAFEIPAGTLTDTEAGRTFVYESPVGITDTDATKDNLGYFSSIKAHYYFEDNKIYIVFDSSVVQENQTQPITNGTFTFNSDAAHVDDGDSGKYDFGGGKKLDIKVNTKGDLTVAKSHSTISDDGSVEWTVEVSSKAGTKPGENIAITDVPSLGTIDSSSITVNGGTCSHTMTAGNQGFTMSCPALEENGKYTIVYTSKVDVADGEVTSQNNSVTVKAKDKNDNELEKKAYDSVSWDKKPTITKSDGALQEDGSVQWTVTVDATKLGDLNGWTLKDIVTGGALEGNITVSPAVNGQTEFSQFPITFGENNASQVYTFTYTTKASDGVMPTESTNKADLTPPNGKDSISTGDKGVNPGPYNPLAKTAGTVTLSKDEKTTVVPWTVTIAPKYSAEALPAGWKYTDRLSDNQYLDSSQRSALETAIKASFQKAGLNEPEVTFQENNGKTVGFTVQSSSPLNVGQTIEFSYNATGTITQTWNGEQQYSNSGSIGKFTVNPSITFSPSNLSWNLSKIDAKTGSASDSTHEYNDSSSMEQVDGKPVMHWQVEVNQVEHIADVNSYVDLTITERLPSGVSLSSMSFNMGGEVNLSVPSSDGTAVTTIAGWWNLGDKSFQVTVTRSGNVLTIVVPAGLLSTVAVYGGANNASWYKAKLLLDVRATIDDVSALGKTATVFKNTAKLSDSTGKDWDEKSQSQKITRDDEWDIVKKSSSYDQNGQDSGKQNLVPYSIVVNPNEMDLDKNSDTLTLNDEFTYDYKESNPVEFNLNEVKVYRYDSASGTKGEELDSSDYTATPTSSASGDKRVNGLTITVPDSTALLIEYSYKVVGQQNATVQVSNNVTMKGKTSGVSGQSVKVTESHGDAQITKMSFYKADSKDPSNRLEGAFFDLYKWDGTDWVRLCKGLRTDSKGAITFSAAKDSGNKECEENPNEVCGISSATIRLNEAYKLVETQAPEGYITPSGDDATHYFMLRDKTAESTFPLTKPDDFPTDAIHIGGFEGYVLNDKETAKLPSTGGMGDAWFIGGGVLTVLVASFGLAESLKNAKRSKVSQK</sequence>
<dbReference type="InterPro" id="IPR013783">
    <property type="entry name" value="Ig-like_fold"/>
</dbReference>
<name>A0A6N2U5C2_9BIFI</name>
<dbReference type="RefSeq" id="WP_129879493.1">
    <property type="nucleotide sequence ID" value="NZ_CACRSP010000009.1"/>
</dbReference>
<evidence type="ECO:0000313" key="3">
    <source>
        <dbReference type="EMBL" id="VYT10706.1"/>
    </source>
</evidence>
<keyword evidence="2" id="KW-1133">Transmembrane helix</keyword>
<protein>
    <recommendedName>
        <fullName evidence="4">Prealbumin-like fold domain-containing protein</fullName>
    </recommendedName>
</protein>
<dbReference type="SUPFAM" id="SSF49401">
    <property type="entry name" value="Bacterial adhesins"/>
    <property type="match status" value="1"/>
</dbReference>
<dbReference type="InterPro" id="IPR008966">
    <property type="entry name" value="Adhesion_dom_sf"/>
</dbReference>
<keyword evidence="2" id="KW-0812">Transmembrane</keyword>
<organism evidence="3">
    <name type="scientific">Bifidobacterium dentium</name>
    <dbReference type="NCBI Taxonomy" id="1689"/>
    <lineage>
        <taxon>Bacteria</taxon>
        <taxon>Bacillati</taxon>
        <taxon>Actinomycetota</taxon>
        <taxon>Actinomycetes</taxon>
        <taxon>Bifidobacteriales</taxon>
        <taxon>Bifidobacteriaceae</taxon>
        <taxon>Bifidobacterium</taxon>
    </lineage>
</organism>